<feature type="transmembrane region" description="Helical" evidence="1">
    <location>
        <begin position="26"/>
        <end position="46"/>
    </location>
</feature>
<sequence>MTGAAVLGEVASALTALNSTVIRAKLATVARILVWVFTAYLFYLYIQVSALELLKNDYFLVTVDLKRASRIAKKPLSRQTCLTVKPLSQFTTNLITEEVGLPN</sequence>
<organism evidence="2">
    <name type="scientific">freshwater metagenome</name>
    <dbReference type="NCBI Taxonomy" id="449393"/>
    <lineage>
        <taxon>unclassified sequences</taxon>
        <taxon>metagenomes</taxon>
        <taxon>ecological metagenomes</taxon>
    </lineage>
</organism>
<dbReference type="EMBL" id="CAEZXL010000072">
    <property type="protein sequence ID" value="CAB4685803.1"/>
    <property type="molecule type" value="Genomic_DNA"/>
</dbReference>
<dbReference type="AlphaFoldDB" id="A0A6J6NN52"/>
<proteinExistence type="predicted"/>
<evidence type="ECO:0000313" key="2">
    <source>
        <dbReference type="EMBL" id="CAB4685803.1"/>
    </source>
</evidence>
<reference evidence="2" key="1">
    <citation type="submission" date="2020-05" db="EMBL/GenBank/DDBJ databases">
        <authorList>
            <person name="Chiriac C."/>
            <person name="Salcher M."/>
            <person name="Ghai R."/>
            <person name="Kavagutti S V."/>
        </authorList>
    </citation>
    <scope>NUCLEOTIDE SEQUENCE</scope>
</reference>
<name>A0A6J6NN52_9ZZZZ</name>
<protein>
    <submittedName>
        <fullName evidence="2">Unannotated protein</fullName>
    </submittedName>
</protein>
<keyword evidence="1" id="KW-1133">Transmembrane helix</keyword>
<keyword evidence="1" id="KW-0812">Transmembrane</keyword>
<keyword evidence="1" id="KW-0472">Membrane</keyword>
<gene>
    <name evidence="2" type="ORF">UFOPK2373_00524</name>
</gene>
<accession>A0A6J6NN52</accession>
<evidence type="ECO:0000256" key="1">
    <source>
        <dbReference type="SAM" id="Phobius"/>
    </source>
</evidence>